<name>A0A2T0ABJ6_RHOTO</name>
<dbReference type="AlphaFoldDB" id="A0A2T0ABJ6"/>
<dbReference type="OrthoDB" id="10368768at2759"/>
<comment type="caution">
    <text evidence="2">The sequence shown here is derived from an EMBL/GenBank/DDBJ whole genome shotgun (WGS) entry which is preliminary data.</text>
</comment>
<evidence type="ECO:0000256" key="1">
    <source>
        <dbReference type="SAM" id="MobiDB-lite"/>
    </source>
</evidence>
<evidence type="ECO:0000313" key="3">
    <source>
        <dbReference type="Proteomes" id="UP000239560"/>
    </source>
</evidence>
<proteinExistence type="predicted"/>
<feature type="region of interest" description="Disordered" evidence="1">
    <location>
        <begin position="1"/>
        <end position="24"/>
    </location>
</feature>
<gene>
    <name evidence="2" type="ORF">AAT19DRAFT_14404</name>
</gene>
<dbReference type="Proteomes" id="UP000239560">
    <property type="component" value="Unassembled WGS sequence"/>
</dbReference>
<accession>A0A2T0ABJ6</accession>
<evidence type="ECO:0000313" key="2">
    <source>
        <dbReference type="EMBL" id="PRQ75382.1"/>
    </source>
</evidence>
<protein>
    <submittedName>
        <fullName evidence="2">Uncharacterized protein</fullName>
    </submittedName>
</protein>
<reference evidence="2 3" key="1">
    <citation type="journal article" date="2018" name="Elife">
        <title>Functional genomics of lipid metabolism in the oleaginous yeast Rhodosporidium toruloides.</title>
        <authorList>
            <person name="Coradetti S.T."/>
            <person name="Pinel D."/>
            <person name="Geiselman G."/>
            <person name="Ito M."/>
            <person name="Mondo S."/>
            <person name="Reilly M.C."/>
            <person name="Cheng Y.F."/>
            <person name="Bauer S."/>
            <person name="Grigoriev I."/>
            <person name="Gladden J.M."/>
            <person name="Simmons B.A."/>
            <person name="Brem R."/>
            <person name="Arkin A.P."/>
            <person name="Skerker J.M."/>
        </authorList>
    </citation>
    <scope>NUCLEOTIDE SEQUENCE [LARGE SCALE GENOMIC DNA]</scope>
    <source>
        <strain evidence="2 3">NBRC 0880</strain>
    </source>
</reference>
<organism evidence="2 3">
    <name type="scientific">Rhodotorula toruloides</name>
    <name type="common">Yeast</name>
    <name type="synonym">Rhodosporidium toruloides</name>
    <dbReference type="NCBI Taxonomy" id="5286"/>
    <lineage>
        <taxon>Eukaryota</taxon>
        <taxon>Fungi</taxon>
        <taxon>Dikarya</taxon>
        <taxon>Basidiomycota</taxon>
        <taxon>Pucciniomycotina</taxon>
        <taxon>Microbotryomycetes</taxon>
        <taxon>Sporidiobolales</taxon>
        <taxon>Sporidiobolaceae</taxon>
        <taxon>Rhodotorula</taxon>
    </lineage>
</organism>
<dbReference type="EMBL" id="LCTV02000005">
    <property type="protein sequence ID" value="PRQ75382.1"/>
    <property type="molecule type" value="Genomic_DNA"/>
</dbReference>
<sequence length="315" mass="36568">MAMCFSHPARPGGQASKEAEGPGRRVASRGSRVFLDVVVRGQLLWRVCWMRPRTLAQFAAGWRFQRLKRERDFLLARASQGRTNIAALSTVALASRQVLRDAQHAPSSWSYFARVGVAPLTGDVNEPTLHALISLWRDFRRLPTLDLDHLERELDCRYPLRDEPLFVFGSNCSQEQRTDILARRLLRRTRLCMRREVQLRSAPTARNEATRSQPDSNHVDTYIDRIVQTFQDLAVAPFPNRCWFEDFVPRVYEWYDAEGACGQRVEALHDAIAAAILLHYELERRSVELRHAYCAFWRQRRVDSRRRAGSMRRSF</sequence>